<evidence type="ECO:0000313" key="8">
    <source>
        <dbReference type="EMBL" id="CAG8516736.1"/>
    </source>
</evidence>
<comment type="function">
    <text evidence="6">Catalyzes the transfer of methyl groups from S-adenosyl-methionine to the C-24 of sterols.</text>
</comment>
<dbReference type="InterPro" id="IPR050447">
    <property type="entry name" value="Erg6_SMT_methyltransf"/>
</dbReference>
<dbReference type="Pfam" id="PF08498">
    <property type="entry name" value="Sterol_MT_C"/>
    <property type="match status" value="1"/>
</dbReference>
<evidence type="ECO:0000256" key="5">
    <source>
        <dbReference type="PROSITE-ProRule" id="PRU01022"/>
    </source>
</evidence>
<keyword evidence="3 5" id="KW-0949">S-adenosyl-L-methionine</keyword>
<reference evidence="8" key="1">
    <citation type="submission" date="2021-06" db="EMBL/GenBank/DDBJ databases">
        <authorList>
            <person name="Kallberg Y."/>
            <person name="Tangrot J."/>
            <person name="Rosling A."/>
        </authorList>
    </citation>
    <scope>NUCLEOTIDE SEQUENCE</scope>
    <source>
        <strain evidence="8">MT106</strain>
    </source>
</reference>
<evidence type="ECO:0000256" key="6">
    <source>
        <dbReference type="RuleBase" id="RU362025"/>
    </source>
</evidence>
<comment type="pathway">
    <text evidence="6">Steroid metabolism.</text>
</comment>
<evidence type="ECO:0000256" key="4">
    <source>
        <dbReference type="ARBA" id="ARBA00038188"/>
    </source>
</evidence>
<comment type="caution">
    <text evidence="8">The sequence shown here is derived from an EMBL/GenBank/DDBJ whole genome shotgun (WGS) entry which is preliminary data.</text>
</comment>
<proteinExistence type="inferred from homology"/>
<keyword evidence="1 5" id="KW-0489">Methyltransferase</keyword>
<organism evidence="8 9">
    <name type="scientific">Ambispora gerdemannii</name>
    <dbReference type="NCBI Taxonomy" id="144530"/>
    <lineage>
        <taxon>Eukaryota</taxon>
        <taxon>Fungi</taxon>
        <taxon>Fungi incertae sedis</taxon>
        <taxon>Mucoromycota</taxon>
        <taxon>Glomeromycotina</taxon>
        <taxon>Glomeromycetes</taxon>
        <taxon>Archaeosporales</taxon>
        <taxon>Ambisporaceae</taxon>
        <taxon>Ambispora</taxon>
    </lineage>
</organism>
<dbReference type="EMBL" id="CAJVPL010000636">
    <property type="protein sequence ID" value="CAG8516736.1"/>
    <property type="molecule type" value="Genomic_DNA"/>
</dbReference>
<keyword evidence="6" id="KW-0753">Steroid metabolism</keyword>
<dbReference type="Pfam" id="PF08241">
    <property type="entry name" value="Methyltransf_11"/>
    <property type="match status" value="1"/>
</dbReference>
<dbReference type="InterPro" id="IPR030384">
    <property type="entry name" value="MeTrfase_SMT"/>
</dbReference>
<dbReference type="PANTHER" id="PTHR44068:SF1">
    <property type="entry name" value="HYPOTHETICAL LOC100005854"/>
    <property type="match status" value="1"/>
</dbReference>
<dbReference type="InterPro" id="IPR013705">
    <property type="entry name" value="Sterol_MeTrfase_C"/>
</dbReference>
<evidence type="ECO:0000256" key="2">
    <source>
        <dbReference type="ARBA" id="ARBA00022679"/>
    </source>
</evidence>
<evidence type="ECO:0000259" key="7">
    <source>
        <dbReference type="PROSITE" id="PS51685"/>
    </source>
</evidence>
<evidence type="ECO:0000256" key="3">
    <source>
        <dbReference type="ARBA" id="ARBA00022691"/>
    </source>
</evidence>
<dbReference type="PANTHER" id="PTHR44068">
    <property type="entry name" value="ZGC:194242"/>
    <property type="match status" value="1"/>
</dbReference>
<dbReference type="EC" id="2.1.1.-" evidence="6"/>
<dbReference type="CDD" id="cd02440">
    <property type="entry name" value="AdoMet_MTases"/>
    <property type="match status" value="1"/>
</dbReference>
<keyword evidence="2 5" id="KW-0808">Transferase</keyword>
<dbReference type="GO" id="GO:0005783">
    <property type="term" value="C:endoplasmic reticulum"/>
    <property type="evidence" value="ECO:0007669"/>
    <property type="project" value="TreeGrafter"/>
</dbReference>
<name>A0A9N9A3N1_9GLOM</name>
<dbReference type="Proteomes" id="UP000789831">
    <property type="component" value="Unassembled WGS sequence"/>
</dbReference>
<dbReference type="AlphaFoldDB" id="A0A9N9A3N1"/>
<keyword evidence="6" id="KW-1207">Sterol metabolism</keyword>
<keyword evidence="6" id="KW-0443">Lipid metabolism</keyword>
<evidence type="ECO:0000256" key="1">
    <source>
        <dbReference type="ARBA" id="ARBA00022603"/>
    </source>
</evidence>
<dbReference type="InterPro" id="IPR029063">
    <property type="entry name" value="SAM-dependent_MTases_sf"/>
</dbReference>
<comment type="similarity">
    <text evidence="4 5 6">Belongs to the class I-like SAM-binding methyltransferase superfamily. Erg6/SMT family.</text>
</comment>
<feature type="domain" description="SAM-dependent methyltransferase Erg6/SMT-type" evidence="7">
    <location>
        <begin position="82"/>
        <end position="365"/>
    </location>
</feature>
<accession>A0A9N9A3N1</accession>
<keyword evidence="9" id="KW-1185">Reference proteome</keyword>
<dbReference type="OrthoDB" id="4310724at2759"/>
<dbReference type="SUPFAM" id="SSF53335">
    <property type="entry name" value="S-adenosyl-L-methionine-dependent methyltransferases"/>
    <property type="match status" value="1"/>
</dbReference>
<keyword evidence="6" id="KW-0444">Lipid biosynthesis</keyword>
<dbReference type="GO" id="GO:0003838">
    <property type="term" value="F:sterol 24-C-methyltransferase activity"/>
    <property type="evidence" value="ECO:0007669"/>
    <property type="project" value="TreeGrafter"/>
</dbReference>
<dbReference type="InterPro" id="IPR013216">
    <property type="entry name" value="Methyltransf_11"/>
</dbReference>
<protein>
    <recommendedName>
        <fullName evidence="6">Sterol 24-C-methyltransferase</fullName>
        <ecNumber evidence="6">2.1.1.-</ecNumber>
    </recommendedName>
    <alternativeName>
        <fullName evidence="6">Delta(24)-sterol C-methyltransferase</fullName>
    </alternativeName>
</protein>
<dbReference type="GO" id="GO:0032259">
    <property type="term" value="P:methylation"/>
    <property type="evidence" value="ECO:0007669"/>
    <property type="project" value="UniProtKB-KW"/>
</dbReference>
<dbReference type="Gene3D" id="3.40.50.150">
    <property type="entry name" value="Vaccinia Virus protein VP39"/>
    <property type="match status" value="1"/>
</dbReference>
<keyword evidence="6" id="KW-0756">Sterol biosynthesis</keyword>
<evidence type="ECO:0000313" key="9">
    <source>
        <dbReference type="Proteomes" id="UP000789831"/>
    </source>
</evidence>
<gene>
    <name evidence="8" type="ORF">AGERDE_LOCUS5022</name>
</gene>
<dbReference type="GO" id="GO:0006696">
    <property type="term" value="P:ergosterol biosynthetic process"/>
    <property type="evidence" value="ECO:0007669"/>
    <property type="project" value="TreeGrafter"/>
</dbReference>
<sequence>MSEASQIPYGIIVKDAELSKLFHGEKMLEGNFFSKITSKNKEAHKEVVNGYLNFWQKKDPMSDTEQEKNERTENCMTLTNSYYNIATDFYEYGWCDSFHFCRFYRGENFSHGISRHEHYLAMQLNPKPGMKILDIGCGVGGPAREICRFTDAHITGLNNNDYQVQRALQYAKKAGLESKTDFIKGNFMEMTFDDNSFDAVYAIEATCHAPQLERVYSEAFRVLKPGGKFAIYEWSLTNNYDPENDEHRKAVRGIEATEQAFKNVGFEIETAVDLAQNDDKAKWYGPLEGDFRKVQTVWDCFTVFRMSILGKIFTRAMVGFLEKIGVAPVGSLQTQMVLETAQNSLIAGGQMGIFTPMFMLVGRKPVSI</sequence>
<dbReference type="PROSITE" id="PS51685">
    <property type="entry name" value="SAM_MT_ERG6_SMT"/>
    <property type="match status" value="1"/>
</dbReference>
<keyword evidence="6" id="KW-0752">Steroid biosynthesis</keyword>